<sequence length="52" mass="5849">MSIIIITAIISLLIAVLFLVALIWSIKDGQYEDDFSPPNRILFDDPATKDNK</sequence>
<evidence type="ECO:0000313" key="2">
    <source>
        <dbReference type="EMBL" id="ANH81331.1"/>
    </source>
</evidence>
<proteinExistence type="predicted"/>
<accession>A0A1A9I3S0</accession>
<dbReference type="STRING" id="1176587.A8C56_10345"/>
<organism evidence="2 3">
    <name type="scientific">Niabella ginsenosidivorans</name>
    <dbReference type="NCBI Taxonomy" id="1176587"/>
    <lineage>
        <taxon>Bacteria</taxon>
        <taxon>Pseudomonadati</taxon>
        <taxon>Bacteroidota</taxon>
        <taxon>Chitinophagia</taxon>
        <taxon>Chitinophagales</taxon>
        <taxon>Chitinophagaceae</taxon>
        <taxon>Niabella</taxon>
    </lineage>
</organism>
<dbReference type="NCBIfam" id="TIGR00847">
    <property type="entry name" value="ccoS"/>
    <property type="match status" value="1"/>
</dbReference>
<keyword evidence="1" id="KW-1133">Transmembrane helix</keyword>
<evidence type="ECO:0000313" key="3">
    <source>
        <dbReference type="Proteomes" id="UP000077667"/>
    </source>
</evidence>
<keyword evidence="1" id="KW-0812">Transmembrane</keyword>
<reference evidence="2 3" key="1">
    <citation type="submission" date="2016-05" db="EMBL/GenBank/DDBJ databases">
        <title>Niabella ginsenosidivorans BS26 whole genome sequencing.</title>
        <authorList>
            <person name="Im W.T."/>
            <person name="Siddiqi M.Z."/>
        </authorList>
    </citation>
    <scope>NUCLEOTIDE SEQUENCE [LARGE SCALE GENOMIC DNA]</scope>
    <source>
        <strain evidence="2 3">BS26</strain>
    </source>
</reference>
<dbReference type="KEGG" id="nia:A8C56_10345"/>
<dbReference type="Proteomes" id="UP000077667">
    <property type="component" value="Chromosome"/>
</dbReference>
<dbReference type="InterPro" id="IPR004714">
    <property type="entry name" value="Cyt_oxidase_maturation_cbb3"/>
</dbReference>
<feature type="transmembrane region" description="Helical" evidence="1">
    <location>
        <begin position="6"/>
        <end position="26"/>
    </location>
</feature>
<gene>
    <name evidence="2" type="ORF">A8C56_10345</name>
</gene>
<keyword evidence="3" id="KW-1185">Reference proteome</keyword>
<name>A0A1A9I3S0_9BACT</name>
<keyword evidence="1" id="KW-0472">Membrane</keyword>
<dbReference type="RefSeq" id="WP_067755435.1">
    <property type="nucleotide sequence ID" value="NZ_CP015772.1"/>
</dbReference>
<evidence type="ECO:0000256" key="1">
    <source>
        <dbReference type="SAM" id="Phobius"/>
    </source>
</evidence>
<dbReference type="Pfam" id="PF03597">
    <property type="entry name" value="FixS"/>
    <property type="match status" value="1"/>
</dbReference>
<dbReference type="EMBL" id="CP015772">
    <property type="protein sequence ID" value="ANH81331.1"/>
    <property type="molecule type" value="Genomic_DNA"/>
</dbReference>
<protein>
    <submittedName>
        <fullName evidence="2">Cytochrome oxidase maturation protein, cbb3-type</fullName>
    </submittedName>
</protein>
<dbReference type="AlphaFoldDB" id="A0A1A9I3S0"/>